<dbReference type="InterPro" id="IPR015232">
    <property type="entry name" value="DUF1935"/>
</dbReference>
<organism evidence="4 6">
    <name type="scientific">Strigomonas culicis</name>
    <dbReference type="NCBI Taxonomy" id="28005"/>
    <lineage>
        <taxon>Eukaryota</taxon>
        <taxon>Discoba</taxon>
        <taxon>Euglenozoa</taxon>
        <taxon>Kinetoplastea</taxon>
        <taxon>Metakinetoplastina</taxon>
        <taxon>Trypanosomatida</taxon>
        <taxon>Trypanosomatidae</taxon>
        <taxon>Strigomonadinae</taxon>
        <taxon>Strigomonas</taxon>
    </lineage>
</organism>
<evidence type="ECO:0000256" key="1">
    <source>
        <dbReference type="PROSITE-ProRule" id="PRU00239"/>
    </source>
</evidence>
<dbReference type="PANTHER" id="PTHR10183:SF423">
    <property type="entry name" value="LEUCINE-RICH REPEAT PROTEIN (LRRP)"/>
    <property type="match status" value="1"/>
</dbReference>
<dbReference type="AlphaFoldDB" id="S9UW00"/>
<keyword evidence="2" id="KW-0175">Coiled coil</keyword>
<dbReference type="PANTHER" id="PTHR10183">
    <property type="entry name" value="CALPAIN"/>
    <property type="match status" value="1"/>
</dbReference>
<dbReference type="InterPro" id="IPR038765">
    <property type="entry name" value="Papain-like_cys_pep_sf"/>
</dbReference>
<feature type="coiled-coil region" evidence="2">
    <location>
        <begin position="7"/>
        <end position="82"/>
    </location>
</feature>
<dbReference type="OrthoDB" id="424753at2759"/>
<dbReference type="SUPFAM" id="SSF54001">
    <property type="entry name" value="Cysteine proteinases"/>
    <property type="match status" value="1"/>
</dbReference>
<dbReference type="Proteomes" id="UP000015354">
    <property type="component" value="Unassembled WGS sequence"/>
</dbReference>
<evidence type="ECO:0000313" key="4">
    <source>
        <dbReference type="EMBL" id="EPY18706.1"/>
    </source>
</evidence>
<evidence type="ECO:0000256" key="2">
    <source>
        <dbReference type="SAM" id="Coils"/>
    </source>
</evidence>
<accession>S9UW00</accession>
<dbReference type="EMBL" id="ATMH01006749">
    <property type="protein sequence ID" value="EPY25494.1"/>
    <property type="molecule type" value="Genomic_DNA"/>
</dbReference>
<dbReference type="Pfam" id="PF00648">
    <property type="entry name" value="Peptidase_C2"/>
    <property type="match status" value="1"/>
</dbReference>
<name>S9UW00_9TRYP</name>
<dbReference type="InterPro" id="IPR001300">
    <property type="entry name" value="Peptidase_C2_calpain_cat"/>
</dbReference>
<dbReference type="InterPro" id="IPR013780">
    <property type="entry name" value="Glyco_hydro_b"/>
</dbReference>
<keyword evidence="6" id="KW-1185">Reference proteome</keyword>
<reference evidence="4" key="2">
    <citation type="submission" date="2013-03" db="EMBL/GenBank/DDBJ databases">
        <authorList>
            <person name="Motta M.C.M."/>
            <person name="Martins A.C.A."/>
            <person name="Preta C.M.C.C."/>
            <person name="Silva R."/>
            <person name="de Souza S.S."/>
            <person name="Klein C.C."/>
            <person name="de Almeida L.G.P."/>
            <person name="Cunha O.L."/>
            <person name="Colabardini A.C."/>
            <person name="Lima B.A."/>
            <person name="Machado C.R."/>
            <person name="Soares C.M.A."/>
            <person name="de Menezes C.B.A."/>
            <person name="Bartolomeu D.C."/>
            <person name="Grisard E.C."/>
            <person name="Fantinatti-Garboggini F."/>
            <person name="Rodrigues-Luiz G.F."/>
            <person name="Wagner G."/>
            <person name="Goldman G.H."/>
            <person name="Fietto J.L.R."/>
            <person name="Ciapina L.P."/>
            <person name="Brocchi M."/>
            <person name="Elias M.C."/>
            <person name="Goldman M.H.S."/>
            <person name="Sagot M.-F."/>
            <person name="Pereira M."/>
            <person name="Stoco P.H."/>
            <person name="Teixeira S.M.R."/>
            <person name="de Mendonca-Neto R.P."/>
            <person name="Maciel T.E.F."/>
            <person name="Mendes T.A.O."/>
            <person name="Urmenyi T.P."/>
            <person name="Teixeira M.M.G."/>
            <person name="de Camargo E.F.P."/>
            <person name="de Sousa W."/>
            <person name="Schenkman S."/>
            <person name="de Vasconcelos A.T.R."/>
        </authorList>
    </citation>
    <scope>NUCLEOTIDE SEQUENCE</scope>
</reference>
<gene>
    <name evidence="5" type="ORF">STCU_06749</name>
    <name evidence="4" type="ORF">STCU_09807</name>
</gene>
<sequence length="827" mass="92871">MARASFEQEAKEEGEKFELTKEQEENLVNIFKDQEDKKKRLHARLERAHNNQERIAELRKKLEQLNAKKKQLTEKVSATAQEPEREVVLAKSVPIKSRMPDDFAVFSEKHSEMSKFPKLPFDWWRGKFPYENRGPSVKGMVSSVFPDGQLFRIITDSGEWAFYNDSLYYDMHLRYVFSKDCKIKPNLACTATERSDGSLEVSHVLHPEETVTLFSGTVTNFENLSKPVLLSDRYVCPHKDMYAKQDGELAKIQAALKEAGVKEDDVHAETVLGLCLQAELSFVDVDFFPNHGSLFRPGVDIISVPPLPWRVPADYLPPGHAATVHLMRGPTAANVIRQGSRFANSQFISALRVLAEQPGSMNSLFYHSNSAKIGKQERRAGAYRVQLCCSGWWTGTIVDKYFPASAHAPEFATCGDDIQALWVSVLEKAYAKHFGSYSAMQLSSVENTLMDFSGCPCTSLSSVWPLPRPSSAEVHTFVETLRAHLRRSGHVILRTFPLHKMTAQPNKDELAASYEELGLQPGHGVRVLGLETVGKCTLLRIRQAAQGEQNSFLDRTGKWLKVWTDAKKPWVDDVWSIVFGLDETSVLWMEAADVSRYFHSGFLLYPVNTNAEIRAKGAFNGARPNVCIKMTVKSDTRVIFSVQQPDVLLATRKEARRDSKGAVAPPQRGSISNEEAYAAIGVQLYATNKKKKDRAAWVQGNNAPDIFKVPQQQLYMCEREAALGTTLTASGSPYYIVPCVENKQPGPLPYVLSTIISKPPARCGPGEEMSFQFVEVQQSSAIFSCKDTETAVLKPSTDVKVTETEFQSRWREKELIQTKKQSEFIYV</sequence>
<dbReference type="InterPro" id="IPR022684">
    <property type="entry name" value="Calpain_cysteine_protease"/>
</dbReference>
<comment type="caution">
    <text evidence="1">Lacks conserved residue(s) required for the propagation of feature annotation.</text>
</comment>
<evidence type="ECO:0000313" key="5">
    <source>
        <dbReference type="EMBL" id="EPY25494.1"/>
    </source>
</evidence>
<protein>
    <submittedName>
        <fullName evidence="4">Calpain-like cysteine peptidase</fullName>
    </submittedName>
</protein>
<evidence type="ECO:0000259" key="3">
    <source>
        <dbReference type="PROSITE" id="PS50203"/>
    </source>
</evidence>
<dbReference type="SMART" id="SM00230">
    <property type="entry name" value="CysPc"/>
    <property type="match status" value="1"/>
</dbReference>
<feature type="domain" description="Calpain catalytic" evidence="3">
    <location>
        <begin position="281"/>
        <end position="598"/>
    </location>
</feature>
<dbReference type="InterPro" id="IPR036310">
    <property type="entry name" value="Smp-1-like_sf"/>
</dbReference>
<dbReference type="Pfam" id="PF09149">
    <property type="entry name" value="DUF1935"/>
    <property type="match status" value="1"/>
</dbReference>
<dbReference type="Gene3D" id="2.60.40.1180">
    <property type="entry name" value="Golgi alpha-mannosidase II"/>
    <property type="match status" value="1"/>
</dbReference>
<proteinExistence type="predicted"/>
<dbReference type="GO" id="GO:0006508">
    <property type="term" value="P:proteolysis"/>
    <property type="evidence" value="ECO:0007669"/>
    <property type="project" value="InterPro"/>
</dbReference>
<dbReference type="GO" id="GO:0004198">
    <property type="term" value="F:calcium-dependent cysteine-type endopeptidase activity"/>
    <property type="evidence" value="ECO:0007669"/>
    <property type="project" value="InterPro"/>
</dbReference>
<evidence type="ECO:0000313" key="6">
    <source>
        <dbReference type="Proteomes" id="UP000015354"/>
    </source>
</evidence>
<comment type="caution">
    <text evidence="4">The sequence shown here is derived from an EMBL/GenBank/DDBJ whole genome shotgun (WGS) entry which is preliminary data.</text>
</comment>
<dbReference type="PROSITE" id="PS50203">
    <property type="entry name" value="CALPAIN_CAT"/>
    <property type="match status" value="1"/>
</dbReference>
<dbReference type="EMBL" id="ATMH01009807">
    <property type="protein sequence ID" value="EPY18706.1"/>
    <property type="molecule type" value="Genomic_DNA"/>
</dbReference>
<dbReference type="SUPFAM" id="SSF101601">
    <property type="entry name" value="Smp-1-like"/>
    <property type="match status" value="1"/>
</dbReference>
<reference evidence="4 6" key="1">
    <citation type="journal article" date="2013" name="PLoS ONE">
        <title>Predicting the Proteins of Angomonas deanei, Strigomonas culicis and Their Respective Endosymbionts Reveals New Aspects of the Trypanosomatidae Family.</title>
        <authorList>
            <person name="Motta M.C."/>
            <person name="Martins A.C."/>
            <person name="de Souza S.S."/>
            <person name="Catta-Preta C.M."/>
            <person name="Silva R."/>
            <person name="Klein C.C."/>
            <person name="de Almeida L.G."/>
            <person name="de Lima Cunha O."/>
            <person name="Ciapina L.P."/>
            <person name="Brocchi M."/>
            <person name="Colabardini A.C."/>
            <person name="de Araujo Lima B."/>
            <person name="Machado C.R."/>
            <person name="de Almeida Soares C.M."/>
            <person name="Probst C.M."/>
            <person name="de Menezes C.B."/>
            <person name="Thompson C.E."/>
            <person name="Bartholomeu D.C."/>
            <person name="Gradia D.F."/>
            <person name="Pavoni D.P."/>
            <person name="Grisard E.C."/>
            <person name="Fantinatti-Garboggini F."/>
            <person name="Marchini F.K."/>
            <person name="Rodrigues-Luiz G.F."/>
            <person name="Wagner G."/>
            <person name="Goldman G.H."/>
            <person name="Fietto J.L."/>
            <person name="Elias M.C."/>
            <person name="Goldman M.H."/>
            <person name="Sagot M.F."/>
            <person name="Pereira M."/>
            <person name="Stoco P.H."/>
            <person name="de Mendonca-Neto R.P."/>
            <person name="Teixeira S.M."/>
            <person name="Maciel T.E."/>
            <person name="de Oliveira Mendes T.A."/>
            <person name="Urmenyi T.P."/>
            <person name="de Souza W."/>
            <person name="Schenkman S."/>
            <person name="de Vasconcelos A.T."/>
        </authorList>
    </citation>
    <scope>NUCLEOTIDE SEQUENCE [LARGE SCALE GENOMIC DNA]</scope>
</reference>